<accession>A0A1N7FE47</accession>
<name>A0A1N7FE47_9EURY</name>
<reference evidence="2" key="1">
    <citation type="submission" date="2017-01" db="EMBL/GenBank/DDBJ databases">
        <authorList>
            <person name="Varghese N."/>
            <person name="Submissions S."/>
        </authorList>
    </citation>
    <scope>NUCLEOTIDE SEQUENCE [LARGE SCALE GENOMIC DNA]</scope>
    <source>
        <strain evidence="2">CGMCC 1.7737</strain>
    </source>
</reference>
<evidence type="ECO:0000313" key="1">
    <source>
        <dbReference type="EMBL" id="SIR98593.1"/>
    </source>
</evidence>
<keyword evidence="2" id="KW-1185">Reference proteome</keyword>
<proteinExistence type="predicted"/>
<dbReference type="Proteomes" id="UP000186914">
    <property type="component" value="Unassembled WGS sequence"/>
</dbReference>
<protein>
    <submittedName>
        <fullName evidence="1">Uncharacterized protein</fullName>
    </submittedName>
</protein>
<organism evidence="1 2">
    <name type="scientific">Haladaptatus litoreus</name>
    <dbReference type="NCBI Taxonomy" id="553468"/>
    <lineage>
        <taxon>Archaea</taxon>
        <taxon>Methanobacteriati</taxon>
        <taxon>Methanobacteriota</taxon>
        <taxon>Stenosarchaea group</taxon>
        <taxon>Halobacteria</taxon>
        <taxon>Halobacteriales</taxon>
        <taxon>Haladaptataceae</taxon>
        <taxon>Haladaptatus</taxon>
    </lineage>
</organism>
<dbReference type="AlphaFoldDB" id="A0A1N7FE47"/>
<gene>
    <name evidence="1" type="ORF">SAMN05421858_4992</name>
</gene>
<sequence length="37" mass="4353">MLRETTLFDALQRELAIVLDETRDDESDAEQLATRMR</sequence>
<dbReference type="EMBL" id="FTNO01000008">
    <property type="protein sequence ID" value="SIR98593.1"/>
    <property type="molecule type" value="Genomic_DNA"/>
</dbReference>
<evidence type="ECO:0000313" key="2">
    <source>
        <dbReference type="Proteomes" id="UP000186914"/>
    </source>
</evidence>